<protein>
    <recommendedName>
        <fullName evidence="8">Fanconi-associated nuclease</fullName>
        <ecNumber evidence="8">3.1.4.1</ecNumber>
    </recommendedName>
</protein>
<dbReference type="SMART" id="SM00990">
    <property type="entry name" value="VRR_NUC"/>
    <property type="match status" value="1"/>
</dbReference>
<dbReference type="Pfam" id="PF21315">
    <property type="entry name" value="FAN1_HTH"/>
    <property type="match status" value="1"/>
</dbReference>
<dbReference type="GO" id="GO:0036297">
    <property type="term" value="P:interstrand cross-link repair"/>
    <property type="evidence" value="ECO:0007669"/>
    <property type="project" value="InterPro"/>
</dbReference>
<dbReference type="GO" id="GO:0008409">
    <property type="term" value="F:5'-3' exonuclease activity"/>
    <property type="evidence" value="ECO:0007669"/>
    <property type="project" value="TreeGrafter"/>
</dbReference>
<keyword evidence="7 8" id="KW-0464">Manganese</keyword>
<evidence type="ECO:0000256" key="2">
    <source>
        <dbReference type="ARBA" id="ARBA00005533"/>
    </source>
</evidence>
<dbReference type="Proteomes" id="UP000316726">
    <property type="component" value="Chromosome 9"/>
</dbReference>
<dbReference type="Gene3D" id="3.40.1350.10">
    <property type="match status" value="1"/>
</dbReference>
<dbReference type="InterPro" id="IPR049125">
    <property type="entry name" value="FAN1-like_WH"/>
</dbReference>
<dbReference type="AlphaFoldDB" id="A0A5B8MRJ3"/>
<dbReference type="CDD" id="cd22326">
    <property type="entry name" value="FAN1-like"/>
    <property type="match status" value="1"/>
</dbReference>
<feature type="region of interest" description="Disordered" evidence="9">
    <location>
        <begin position="1"/>
        <end position="43"/>
    </location>
</feature>
<gene>
    <name evidence="11" type="ORF">A3770_09p56140</name>
</gene>
<evidence type="ECO:0000313" key="11">
    <source>
        <dbReference type="EMBL" id="QDZ23096.1"/>
    </source>
</evidence>
<proteinExistence type="inferred from homology"/>
<reference evidence="11 12" key="1">
    <citation type="submission" date="2018-07" db="EMBL/GenBank/DDBJ databases">
        <title>The complete nuclear genome of the prasinophyte Chloropicon primus (CCMP1205).</title>
        <authorList>
            <person name="Pombert J.-F."/>
            <person name="Otis C."/>
            <person name="Turmel M."/>
            <person name="Lemieux C."/>
        </authorList>
    </citation>
    <scope>NUCLEOTIDE SEQUENCE [LARGE SCALE GENOMIC DNA]</scope>
    <source>
        <strain evidence="11 12">CCMP1205</strain>
    </source>
</reference>
<comment type="similarity">
    <text evidence="2 8">Belongs to the FAN1 family.</text>
</comment>
<evidence type="ECO:0000256" key="3">
    <source>
        <dbReference type="ARBA" id="ARBA00022722"/>
    </source>
</evidence>
<dbReference type="GO" id="GO:0005634">
    <property type="term" value="C:nucleus"/>
    <property type="evidence" value="ECO:0007669"/>
    <property type="project" value="UniProtKB-SubCell"/>
</dbReference>
<dbReference type="GO" id="GO:0017108">
    <property type="term" value="F:5'-flap endonuclease activity"/>
    <property type="evidence" value="ECO:0007669"/>
    <property type="project" value="TreeGrafter"/>
</dbReference>
<dbReference type="InterPro" id="IPR049132">
    <property type="entry name" value="FAN1-like_euk"/>
</dbReference>
<organism evidence="11 12">
    <name type="scientific">Chloropicon primus</name>
    <dbReference type="NCBI Taxonomy" id="1764295"/>
    <lineage>
        <taxon>Eukaryota</taxon>
        <taxon>Viridiplantae</taxon>
        <taxon>Chlorophyta</taxon>
        <taxon>Chloropicophyceae</taxon>
        <taxon>Chloropicales</taxon>
        <taxon>Chloropicaceae</taxon>
        <taxon>Chloropicon</taxon>
    </lineage>
</organism>
<dbReference type="OrthoDB" id="76364at2759"/>
<dbReference type="InterPro" id="IPR011856">
    <property type="entry name" value="tRNA_endonuc-like_dom_sf"/>
</dbReference>
<comment type="function">
    <text evidence="8">Nuclease required for the repair of DNA interstrand cross-links (ICL). Acts as a 5'-3' exonuclease that anchors at a cut end of DNA and cleaves DNA successively at every third nucleotide, allowing to excise an ICL from one strand through flanking incisions.</text>
</comment>
<dbReference type="Pfam" id="PF21170">
    <property type="entry name" value="FAN1_TPR"/>
    <property type="match status" value="1"/>
</dbReference>
<accession>A0A5B8MRJ3</accession>
<evidence type="ECO:0000256" key="1">
    <source>
        <dbReference type="ARBA" id="ARBA00000983"/>
    </source>
</evidence>
<sequence length="801" mass="90180">MKQTTLVFGPSVAQERTVSVSGSSAKKRRRKEEETEEDAKDAKEDVWEEATFWSVVRTRRTQEAKMLCKIGTELVVSRDPTNEKDPEHAIKLVAESKTVGHLPALAAVHLSALLDGPSPPWVARATVIGGDSEGSVEPIQVRIRFKLEEESKDGAERRSFLESVLASASKGQAEQFKQKCEQLAGALDAVLDFCANRAAHLFHDCEVRLMRTVKALPLRPKALLVRLYMRKRQWFRVGLLSRYVEVGDIEAAVSTLHEHGLVSRLSDCVEDVSLESQLSLLSVKELQGLAGRCLVKDHKRMRRRDLVRALSAAGEGAQKIADCVKRCVGGCVEIAPDAIAVLNLVRFTYFLNDSQGLERFVLRHQGICNYPSYAVSVSGSVFRTREELIEYQSACEAESRLQAALEANNLKTARKLLSHSCAKLGFHLDDEDWGTTTKQKLSRVSGNPELPKGSGEPSLLQSFRASWVHVGIAHQGIALLEKKRRYSDAIELIQVLLGRPERPSKRGDWWVRFTVDLEHLGQKETSLEVAESALADKWVRVGQRLSLQRRILRLGKPPRRWKKPAFAERASWKPRERKFVGRPTNRERSVRSNFVGFDDENVTVEQLALQYYSQEDHGSWRGLHSENGIWGTLFALLMWDVLFSDVPDVFQHPFQAAPLDLDSDFFYSQRKELIDARLREISEGNAPCLIQAVWSRESERRTLCVGLTWGKYQLDQLVTIVQCIGGAGLAIIMRLLAEDHKHWRSGMPDLVLWRTTPSPSALLSEVKGPRDTLADKQRAWLAELSFGGVDVEVCKILEKDM</sequence>
<dbReference type="Pfam" id="PF08774">
    <property type="entry name" value="VRR_NUC"/>
    <property type="match status" value="1"/>
</dbReference>
<feature type="compositionally biased region" description="Polar residues" evidence="9">
    <location>
        <begin position="14"/>
        <end position="24"/>
    </location>
</feature>
<evidence type="ECO:0000256" key="4">
    <source>
        <dbReference type="ARBA" id="ARBA00022723"/>
    </source>
</evidence>
<comment type="catalytic activity">
    <reaction evidence="1 8">
        <text>Hydrolytically removes 5'-nucleotides successively from the 3'-hydroxy termini of 3'-hydroxy-terminated oligonucleotides.</text>
        <dbReference type="EC" id="3.1.4.1"/>
    </reaction>
</comment>
<comment type="subcellular location">
    <subcellularLocation>
        <location evidence="8">Nucleus</location>
    </subcellularLocation>
</comment>
<evidence type="ECO:0000256" key="7">
    <source>
        <dbReference type="ARBA" id="ARBA00023211"/>
    </source>
</evidence>
<keyword evidence="6 8" id="KW-0460">Magnesium</keyword>
<dbReference type="InterPro" id="IPR014883">
    <property type="entry name" value="VRR_NUC"/>
</dbReference>
<feature type="domain" description="VRR-NUC" evidence="10">
    <location>
        <begin position="681"/>
        <end position="798"/>
    </location>
</feature>
<dbReference type="Gene3D" id="3.30.70.2330">
    <property type="match status" value="1"/>
</dbReference>
<evidence type="ECO:0000256" key="5">
    <source>
        <dbReference type="ARBA" id="ARBA00022801"/>
    </source>
</evidence>
<dbReference type="STRING" id="1764295.A0A5B8MRJ3"/>
<comment type="cofactor">
    <cofactor evidence="8">
        <name>Mg(2+)</name>
        <dbReference type="ChEBI" id="CHEBI:18420"/>
    </cofactor>
    <cofactor evidence="8">
        <name>Mn(2+)</name>
        <dbReference type="ChEBI" id="CHEBI:29035"/>
    </cofactor>
</comment>
<dbReference type="EC" id="3.1.4.1" evidence="8"/>
<dbReference type="InterPro" id="IPR033315">
    <property type="entry name" value="Fan1-like"/>
</dbReference>
<dbReference type="EMBL" id="CP031042">
    <property type="protein sequence ID" value="QDZ23096.1"/>
    <property type="molecule type" value="Genomic_DNA"/>
</dbReference>
<dbReference type="InterPro" id="IPR049126">
    <property type="entry name" value="FAN1-like_TPR"/>
</dbReference>
<keyword evidence="12" id="KW-1185">Reference proteome</keyword>
<dbReference type="PANTHER" id="PTHR15749">
    <property type="entry name" value="FANCONI-ASSOCIATED NUCLEASE 1"/>
    <property type="match status" value="1"/>
</dbReference>
<evidence type="ECO:0000313" key="12">
    <source>
        <dbReference type="Proteomes" id="UP000316726"/>
    </source>
</evidence>
<name>A0A5B8MRJ3_9CHLO</name>
<evidence type="ECO:0000256" key="8">
    <source>
        <dbReference type="RuleBase" id="RU365033"/>
    </source>
</evidence>
<dbReference type="GO" id="GO:0004528">
    <property type="term" value="F:phosphodiesterase I activity"/>
    <property type="evidence" value="ECO:0007669"/>
    <property type="project" value="UniProtKB-EC"/>
</dbReference>
<evidence type="ECO:0000256" key="6">
    <source>
        <dbReference type="ARBA" id="ARBA00022842"/>
    </source>
</evidence>
<keyword evidence="8" id="KW-0234">DNA repair</keyword>
<keyword evidence="5 8" id="KW-0378">Hydrolase</keyword>
<keyword evidence="8" id="KW-0227">DNA damage</keyword>
<dbReference type="PANTHER" id="PTHR15749:SF4">
    <property type="entry name" value="FANCONI-ASSOCIATED NUCLEASE 1"/>
    <property type="match status" value="1"/>
</dbReference>
<dbReference type="GO" id="GO:0046872">
    <property type="term" value="F:metal ion binding"/>
    <property type="evidence" value="ECO:0007669"/>
    <property type="project" value="UniProtKB-KW"/>
</dbReference>
<keyword evidence="4 8" id="KW-0479">Metal-binding</keyword>
<keyword evidence="8" id="KW-0539">Nucleus</keyword>
<evidence type="ECO:0000256" key="9">
    <source>
        <dbReference type="SAM" id="MobiDB-lite"/>
    </source>
</evidence>
<evidence type="ECO:0000259" key="10">
    <source>
        <dbReference type="SMART" id="SM00990"/>
    </source>
</evidence>
<keyword evidence="3 8" id="KW-0540">Nuclease</keyword>
<dbReference type="GO" id="GO:0070336">
    <property type="term" value="F:flap-structured DNA binding"/>
    <property type="evidence" value="ECO:0007669"/>
    <property type="project" value="TreeGrafter"/>
</dbReference>